<organism evidence="2 3">
    <name type="scientific">Gloeothece verrucosa (strain PCC 7822)</name>
    <name type="common">Cyanothece sp. (strain PCC 7822)</name>
    <dbReference type="NCBI Taxonomy" id="497965"/>
    <lineage>
        <taxon>Bacteria</taxon>
        <taxon>Bacillati</taxon>
        <taxon>Cyanobacteriota</taxon>
        <taxon>Cyanophyceae</taxon>
        <taxon>Oscillatoriophycideae</taxon>
        <taxon>Chroococcales</taxon>
        <taxon>Aphanothecaceae</taxon>
        <taxon>Gloeothece</taxon>
        <taxon>Gloeothece verrucosa</taxon>
    </lineage>
</organism>
<evidence type="ECO:0000256" key="1">
    <source>
        <dbReference type="SAM" id="MobiDB-lite"/>
    </source>
</evidence>
<keyword evidence="3" id="KW-1185">Reference proteome</keyword>
<dbReference type="EMBL" id="CP002198">
    <property type="protein sequence ID" value="ADN15991.1"/>
    <property type="molecule type" value="Genomic_DNA"/>
</dbReference>
<feature type="compositionally biased region" description="Basic and acidic residues" evidence="1">
    <location>
        <begin position="70"/>
        <end position="83"/>
    </location>
</feature>
<gene>
    <name evidence="2" type="ordered locus">Cyan7822_4071</name>
</gene>
<reference evidence="3" key="1">
    <citation type="journal article" date="2011" name="MBio">
        <title>Novel metabolic attributes of the genus Cyanothece, comprising a group of unicellular nitrogen-fixing Cyanobacteria.</title>
        <authorList>
            <person name="Bandyopadhyay A."/>
            <person name="Elvitigala T."/>
            <person name="Welsh E."/>
            <person name="Stockel J."/>
            <person name="Liberton M."/>
            <person name="Min H."/>
            <person name="Sherman L.A."/>
            <person name="Pakrasi H.B."/>
        </authorList>
    </citation>
    <scope>NUCLEOTIDE SEQUENCE [LARGE SCALE GENOMIC DNA]</scope>
    <source>
        <strain evidence="3">PCC 7822</strain>
    </source>
</reference>
<sequence length="103" mass="11584">MSTEAKPGPNYDRHLIDAESAARMEREGEAFKQIPKKNEDIDTTGGMTVDREGLLNNFAIEPEMYVNEPGDLRQEEEADKVQRAQELQEVNQEGGKHRGQGLV</sequence>
<proteinExistence type="predicted"/>
<dbReference type="KEGG" id="cyj:Cyan7822_4071"/>
<dbReference type="Pfam" id="PF26394">
    <property type="entry name" value="Psb34"/>
    <property type="match status" value="1"/>
</dbReference>
<evidence type="ECO:0000313" key="2">
    <source>
        <dbReference type="EMBL" id="ADN15991.1"/>
    </source>
</evidence>
<protein>
    <submittedName>
        <fullName evidence="2">Uncharacterized protein</fullName>
    </submittedName>
</protein>
<dbReference type="eggNOG" id="ENOG50331T6">
    <property type="taxonomic scope" value="Bacteria"/>
</dbReference>
<name>E0U6V4_GLOV7</name>
<evidence type="ECO:0000313" key="3">
    <source>
        <dbReference type="Proteomes" id="UP000008206"/>
    </source>
</evidence>
<accession>E0U6V4</accession>
<feature type="region of interest" description="Disordered" evidence="1">
    <location>
        <begin position="68"/>
        <end position="103"/>
    </location>
</feature>
<dbReference type="Proteomes" id="UP000008206">
    <property type="component" value="Chromosome"/>
</dbReference>
<dbReference type="InterPro" id="IPR048028">
    <property type="entry name" value="Psb34-like"/>
</dbReference>
<dbReference type="AlphaFoldDB" id="E0U6V4"/>
<dbReference type="OrthoDB" id="571921at2"/>
<dbReference type="HOGENOM" id="CLU_165403_0_0_3"/>
<dbReference type="RefSeq" id="WP_013324059.1">
    <property type="nucleotide sequence ID" value="NC_014501.1"/>
</dbReference>
<dbReference type="STRING" id="497965.Cyan7822_4071"/>